<organism evidence="4 6">
    <name type="scientific">Rhizobium rhizogenes</name>
    <name type="common">Agrobacterium rhizogenes</name>
    <dbReference type="NCBI Taxonomy" id="359"/>
    <lineage>
        <taxon>Bacteria</taxon>
        <taxon>Pseudomonadati</taxon>
        <taxon>Pseudomonadota</taxon>
        <taxon>Alphaproteobacteria</taxon>
        <taxon>Hyphomicrobiales</taxon>
        <taxon>Rhizobiaceae</taxon>
        <taxon>Rhizobium/Agrobacterium group</taxon>
        <taxon>Rhizobium</taxon>
    </lineage>
</organism>
<proteinExistence type="predicted"/>
<evidence type="ECO:0000313" key="5">
    <source>
        <dbReference type="EMBL" id="KAA3500934.1"/>
    </source>
</evidence>
<reference evidence="4 6" key="1">
    <citation type="submission" date="2018-08" db="EMBL/GenBank/DDBJ databases">
        <title>Crown Gall in kiwifruit.</title>
        <authorList>
            <person name="Visnovsky S.B."/>
            <person name="Pitman A.R."/>
        </authorList>
    </citation>
    <scope>NUCLEOTIDE SEQUENCE [LARGE SCALE GENOMIC DNA]</scope>
    <source>
        <strain evidence="4 6">SBV_302_78_2</strain>
    </source>
</reference>
<dbReference type="EMBL" id="QRFF01000004">
    <property type="protein sequence ID" value="KAA3500934.1"/>
    <property type="molecule type" value="Genomic_DNA"/>
</dbReference>
<dbReference type="GO" id="GO:0005524">
    <property type="term" value="F:ATP binding"/>
    <property type="evidence" value="ECO:0007669"/>
    <property type="project" value="UniProtKB-KW"/>
</dbReference>
<dbReference type="Gene3D" id="3.40.50.300">
    <property type="entry name" value="P-loop containing nucleotide triphosphate hydrolases"/>
    <property type="match status" value="2"/>
</dbReference>
<evidence type="ECO:0000256" key="2">
    <source>
        <dbReference type="ARBA" id="ARBA00022840"/>
    </source>
</evidence>
<dbReference type="Pfam" id="PF13604">
    <property type="entry name" value="AAA_30"/>
    <property type="match status" value="1"/>
</dbReference>
<keyword evidence="2 4" id="KW-0067">ATP-binding</keyword>
<evidence type="ECO:0000259" key="3">
    <source>
        <dbReference type="Pfam" id="PF13538"/>
    </source>
</evidence>
<protein>
    <submittedName>
        <fullName evidence="4">ATP-binding protein</fullName>
    </submittedName>
</protein>
<dbReference type="PANTHER" id="PTHR43788:SF6">
    <property type="entry name" value="DNA HELICASE B"/>
    <property type="match status" value="1"/>
</dbReference>
<dbReference type="Proteomes" id="UP000473658">
    <property type="component" value="Unassembled WGS sequence"/>
</dbReference>
<evidence type="ECO:0000256" key="1">
    <source>
        <dbReference type="ARBA" id="ARBA00022741"/>
    </source>
</evidence>
<comment type="caution">
    <text evidence="4">The sequence shown here is derived from an EMBL/GenBank/DDBJ whole genome shotgun (WGS) entry which is preliminary data.</text>
</comment>
<accession>A0AA88JNT7</accession>
<dbReference type="InterPro" id="IPR027417">
    <property type="entry name" value="P-loop_NTPase"/>
</dbReference>
<name>A0AA88JNT7_RHIRH</name>
<sequence>MLFSPQQDEALKAVSRWLKEGRTPVFRLFGYAGTGKTTLAKHFAENVDGEVLFAAFTGKAAQVLRSRGATNARTIHSLIYRPRGEETVEDEETGKTSVAPMFSINRQSPLAKAALIIIDECSMVDEQLGKDLMSFGTPILVLGDPGQLPPVSGGGYFTEQEPDYLLSEIHRQAKDNPIIHLAMDVREGREIMRGDYGTAQVISKSEVTQSLVLEADQVLVGTNRTRRRYNQRLRELKGFSADYPQSGDKLVCLRNDPAKGLLNGSLWQVMSSSRETVKPGINLMIRPEDDDMDRGAAKIKLLKAAFEDVETEIPWTTRKRYDEFDFGYALTVHKAQGSQWNNVVLFDESHAFRDSRERWLYTAITRAAETLTIVR</sequence>
<dbReference type="InterPro" id="IPR027785">
    <property type="entry name" value="UvrD-like_helicase_C"/>
</dbReference>
<dbReference type="InterPro" id="IPR050534">
    <property type="entry name" value="Coronavir_polyprotein_1ab"/>
</dbReference>
<dbReference type="GO" id="GO:0003678">
    <property type="term" value="F:DNA helicase activity"/>
    <property type="evidence" value="ECO:0007669"/>
    <property type="project" value="UniProtKB-ARBA"/>
</dbReference>
<keyword evidence="1" id="KW-0547">Nucleotide-binding</keyword>
<dbReference type="SUPFAM" id="SSF52540">
    <property type="entry name" value="P-loop containing nucleoside triphosphate hydrolases"/>
    <property type="match status" value="2"/>
</dbReference>
<evidence type="ECO:0000313" key="4">
    <source>
        <dbReference type="EMBL" id="KAA3497895.1"/>
    </source>
</evidence>
<dbReference type="CDD" id="cd18809">
    <property type="entry name" value="SF1_C_RecD"/>
    <property type="match status" value="1"/>
</dbReference>
<dbReference type="RefSeq" id="WP_149900239.1">
    <property type="nucleotide sequence ID" value="NZ_QRFF01000004.1"/>
</dbReference>
<dbReference type="EMBL" id="QRFF01000012">
    <property type="protein sequence ID" value="KAA3497895.1"/>
    <property type="molecule type" value="Genomic_DNA"/>
</dbReference>
<evidence type="ECO:0000313" key="6">
    <source>
        <dbReference type="Proteomes" id="UP000473658"/>
    </source>
</evidence>
<gene>
    <name evidence="5" type="ORF">DXM27_17275</name>
    <name evidence="4" type="ORF">DXM27_25280</name>
</gene>
<feature type="domain" description="UvrD-like helicase C-terminal" evidence="3">
    <location>
        <begin position="327"/>
        <end position="374"/>
    </location>
</feature>
<dbReference type="AlphaFoldDB" id="A0AA88JNT7"/>
<dbReference type="Pfam" id="PF13538">
    <property type="entry name" value="UvrD_C_2"/>
    <property type="match status" value="1"/>
</dbReference>
<dbReference type="PANTHER" id="PTHR43788">
    <property type="entry name" value="DNA2/NAM7 HELICASE FAMILY MEMBER"/>
    <property type="match status" value="1"/>
</dbReference>